<evidence type="ECO:0000313" key="3">
    <source>
        <dbReference type="Proteomes" id="UP001189429"/>
    </source>
</evidence>
<evidence type="ECO:0000313" key="2">
    <source>
        <dbReference type="EMBL" id="CAK0819992.1"/>
    </source>
</evidence>
<sequence length="160" mass="15992">MGTPALKLLGAGADVATALMSGAVSDCASIAASGRTTTMAPTNLSALESDAGAAAPWSLAPFGSESSPSTCSQQRPRQEEEESVAPHVQRAPMRATSGLAARATGCRTSGRALRCQFLSCCGEARATSAPAGTFACMATLRPVGLCAPEGGPPASPPVRE</sequence>
<keyword evidence="3" id="KW-1185">Reference proteome</keyword>
<comment type="caution">
    <text evidence="2">The sequence shown here is derived from an EMBL/GenBank/DDBJ whole genome shotgun (WGS) entry which is preliminary data.</text>
</comment>
<feature type="region of interest" description="Disordered" evidence="1">
    <location>
        <begin position="57"/>
        <end position="99"/>
    </location>
</feature>
<dbReference type="Proteomes" id="UP001189429">
    <property type="component" value="Unassembled WGS sequence"/>
</dbReference>
<protein>
    <recommendedName>
        <fullName evidence="4">Subtilisin</fullName>
    </recommendedName>
</protein>
<proteinExistence type="predicted"/>
<evidence type="ECO:0000256" key="1">
    <source>
        <dbReference type="SAM" id="MobiDB-lite"/>
    </source>
</evidence>
<gene>
    <name evidence="2" type="ORF">PCOR1329_LOCUS21825</name>
</gene>
<name>A0ABN9RM07_9DINO</name>
<organism evidence="2 3">
    <name type="scientific">Prorocentrum cordatum</name>
    <dbReference type="NCBI Taxonomy" id="2364126"/>
    <lineage>
        <taxon>Eukaryota</taxon>
        <taxon>Sar</taxon>
        <taxon>Alveolata</taxon>
        <taxon>Dinophyceae</taxon>
        <taxon>Prorocentrales</taxon>
        <taxon>Prorocentraceae</taxon>
        <taxon>Prorocentrum</taxon>
    </lineage>
</organism>
<reference evidence="2" key="1">
    <citation type="submission" date="2023-10" db="EMBL/GenBank/DDBJ databases">
        <authorList>
            <person name="Chen Y."/>
            <person name="Shah S."/>
            <person name="Dougan E. K."/>
            <person name="Thang M."/>
            <person name="Chan C."/>
        </authorList>
    </citation>
    <scope>NUCLEOTIDE SEQUENCE [LARGE SCALE GENOMIC DNA]</scope>
</reference>
<accession>A0ABN9RM07</accession>
<dbReference type="EMBL" id="CAUYUJ010007224">
    <property type="protein sequence ID" value="CAK0819992.1"/>
    <property type="molecule type" value="Genomic_DNA"/>
</dbReference>
<evidence type="ECO:0008006" key="4">
    <source>
        <dbReference type="Google" id="ProtNLM"/>
    </source>
</evidence>
<feature type="compositionally biased region" description="Polar residues" evidence="1">
    <location>
        <begin position="64"/>
        <end position="75"/>
    </location>
</feature>